<keyword evidence="1" id="KW-0732">Signal</keyword>
<protein>
    <recommendedName>
        <fullName evidence="4">XoxI protein</fullName>
    </recommendedName>
</protein>
<reference evidence="2" key="1">
    <citation type="submission" date="2023-06" db="EMBL/GenBank/DDBJ databases">
        <title>Comparative genomics of Bacillaceae isolates and their secondary metabolite potential.</title>
        <authorList>
            <person name="Song L."/>
            <person name="Nielsen L.J."/>
            <person name="Mohite O."/>
            <person name="Xu X."/>
            <person name="Weber T."/>
            <person name="Kovacs A.T."/>
        </authorList>
    </citation>
    <scope>NUCLEOTIDE SEQUENCE</scope>
    <source>
        <strain evidence="2">D8_B_37</strain>
    </source>
</reference>
<evidence type="ECO:0000313" key="2">
    <source>
        <dbReference type="EMBL" id="MDM5455186.1"/>
    </source>
</evidence>
<evidence type="ECO:0000256" key="1">
    <source>
        <dbReference type="SAM" id="SignalP"/>
    </source>
</evidence>
<dbReference type="RefSeq" id="WP_061461789.1">
    <property type="nucleotide sequence ID" value="NZ_CP011008.1"/>
</dbReference>
<comment type="caution">
    <text evidence="2">The sequence shown here is derived from an EMBL/GenBank/DDBJ whole genome shotgun (WGS) entry which is preliminary data.</text>
</comment>
<name>A0AAW7ITN0_9BACI</name>
<gene>
    <name evidence="2" type="ORF">QUF89_24040</name>
</gene>
<proteinExistence type="predicted"/>
<accession>A0AAW7ITN0</accession>
<organism evidence="2 3">
    <name type="scientific">Peribacillus simplex</name>
    <dbReference type="NCBI Taxonomy" id="1478"/>
    <lineage>
        <taxon>Bacteria</taxon>
        <taxon>Bacillati</taxon>
        <taxon>Bacillota</taxon>
        <taxon>Bacilli</taxon>
        <taxon>Bacillales</taxon>
        <taxon>Bacillaceae</taxon>
        <taxon>Peribacillus</taxon>
    </lineage>
</organism>
<dbReference type="AlphaFoldDB" id="A0AAW7ITN0"/>
<feature type="chain" id="PRO_5043611228" description="XoxI protein" evidence="1">
    <location>
        <begin position="22"/>
        <end position="162"/>
    </location>
</feature>
<sequence>MKKVMLCTAFSLLIVPMSAFASSDESKVYEVDNTIYDLKRAPEKSFSPPRIDGESDNQVQASAPYWSASSSYTFSLGAVSKSDSYTSSTKKTRKQIDYIYAKTKAYVNGVFKGSSSDTQKKSSRAGASFFAKKNFTAKGEAVGSHEFRHSGYKTWIVETEGT</sequence>
<feature type="signal peptide" evidence="1">
    <location>
        <begin position="1"/>
        <end position="21"/>
    </location>
</feature>
<dbReference type="Proteomes" id="UP001234602">
    <property type="component" value="Unassembled WGS sequence"/>
</dbReference>
<evidence type="ECO:0000313" key="3">
    <source>
        <dbReference type="Proteomes" id="UP001234602"/>
    </source>
</evidence>
<evidence type="ECO:0008006" key="4">
    <source>
        <dbReference type="Google" id="ProtNLM"/>
    </source>
</evidence>
<dbReference type="EMBL" id="JAUCEY010000008">
    <property type="protein sequence ID" value="MDM5455186.1"/>
    <property type="molecule type" value="Genomic_DNA"/>
</dbReference>
<dbReference type="KEGG" id="bsj:UP17_04205"/>